<proteinExistence type="predicted"/>
<dbReference type="AlphaFoldDB" id="A0A0A8Z7X0"/>
<accession>A0A0A8Z7X0</accession>
<protein>
    <submittedName>
        <fullName evidence="1">Uncharacterized protein</fullName>
    </submittedName>
</protein>
<reference evidence="1" key="1">
    <citation type="submission" date="2014-09" db="EMBL/GenBank/DDBJ databases">
        <authorList>
            <person name="Magalhaes I.L.F."/>
            <person name="Oliveira U."/>
            <person name="Santos F.R."/>
            <person name="Vidigal T.H.D.A."/>
            <person name="Brescovit A.D."/>
            <person name="Santos A.J."/>
        </authorList>
    </citation>
    <scope>NUCLEOTIDE SEQUENCE</scope>
    <source>
        <tissue evidence="1">Shoot tissue taken approximately 20 cm above the soil surface</tissue>
    </source>
</reference>
<organism evidence="1">
    <name type="scientific">Arundo donax</name>
    <name type="common">Giant reed</name>
    <name type="synonym">Donax arundinaceus</name>
    <dbReference type="NCBI Taxonomy" id="35708"/>
    <lineage>
        <taxon>Eukaryota</taxon>
        <taxon>Viridiplantae</taxon>
        <taxon>Streptophyta</taxon>
        <taxon>Embryophyta</taxon>
        <taxon>Tracheophyta</taxon>
        <taxon>Spermatophyta</taxon>
        <taxon>Magnoliopsida</taxon>
        <taxon>Liliopsida</taxon>
        <taxon>Poales</taxon>
        <taxon>Poaceae</taxon>
        <taxon>PACMAD clade</taxon>
        <taxon>Arundinoideae</taxon>
        <taxon>Arundineae</taxon>
        <taxon>Arundo</taxon>
    </lineage>
</organism>
<dbReference type="EMBL" id="GBRH01266943">
    <property type="protein sequence ID" value="JAD30952.1"/>
    <property type="molecule type" value="Transcribed_RNA"/>
</dbReference>
<name>A0A0A8Z7X0_ARUDO</name>
<sequence>MCVGSLPNSLHIILLK</sequence>
<evidence type="ECO:0000313" key="1">
    <source>
        <dbReference type="EMBL" id="JAD30952.1"/>
    </source>
</evidence>
<reference evidence="1" key="2">
    <citation type="journal article" date="2015" name="Data Brief">
        <title>Shoot transcriptome of the giant reed, Arundo donax.</title>
        <authorList>
            <person name="Barrero R.A."/>
            <person name="Guerrero F.D."/>
            <person name="Moolhuijzen P."/>
            <person name="Goolsby J.A."/>
            <person name="Tidwell J."/>
            <person name="Bellgard S.E."/>
            <person name="Bellgard M.I."/>
        </authorList>
    </citation>
    <scope>NUCLEOTIDE SEQUENCE</scope>
    <source>
        <tissue evidence="1">Shoot tissue taken approximately 20 cm above the soil surface</tissue>
    </source>
</reference>